<protein>
    <submittedName>
        <fullName evidence="3">Alpha/beta hydrolase</fullName>
    </submittedName>
</protein>
<reference evidence="3 4" key="1">
    <citation type="submission" date="2020-08" db="EMBL/GenBank/DDBJ databases">
        <title>A Genomic Blueprint of the Chicken Gut Microbiome.</title>
        <authorList>
            <person name="Gilroy R."/>
            <person name="Ravi A."/>
            <person name="Getino M."/>
            <person name="Pursley I."/>
            <person name="Horton D.L."/>
            <person name="Alikhan N.-F."/>
            <person name="Baker D."/>
            <person name="Gharbi K."/>
            <person name="Hall N."/>
            <person name="Watson M."/>
            <person name="Adriaenssens E.M."/>
            <person name="Foster-Nyarko E."/>
            <person name="Jarju S."/>
            <person name="Secka A."/>
            <person name="Antonio M."/>
            <person name="Oren A."/>
            <person name="Chaudhuri R."/>
            <person name="La Ragione R.M."/>
            <person name="Hildebrand F."/>
            <person name="Pallen M.J."/>
        </authorList>
    </citation>
    <scope>NUCLEOTIDE SEQUENCE [LARGE SCALE GENOMIC DNA]</scope>
    <source>
        <strain evidence="3 4">Sa2BVA9</strain>
    </source>
</reference>
<keyword evidence="4" id="KW-1185">Reference proteome</keyword>
<dbReference type="SUPFAM" id="SSF53474">
    <property type="entry name" value="alpha/beta-Hydrolases"/>
    <property type="match status" value="1"/>
</dbReference>
<accession>A0ABR8STI7</accession>
<gene>
    <name evidence="3" type="ORF">H9647_01450</name>
</gene>
<dbReference type="EMBL" id="JACSQL010000001">
    <property type="protein sequence ID" value="MBD7966720.1"/>
    <property type="molecule type" value="Genomic_DNA"/>
</dbReference>
<dbReference type="Proteomes" id="UP000608071">
    <property type="component" value="Unassembled WGS sequence"/>
</dbReference>
<dbReference type="InterPro" id="IPR050300">
    <property type="entry name" value="GDXG_lipolytic_enzyme"/>
</dbReference>
<evidence type="ECO:0000259" key="2">
    <source>
        <dbReference type="Pfam" id="PF20434"/>
    </source>
</evidence>
<dbReference type="PANTHER" id="PTHR48081">
    <property type="entry name" value="AB HYDROLASE SUPERFAMILY PROTEIN C4A8.06C"/>
    <property type="match status" value="1"/>
</dbReference>
<dbReference type="Pfam" id="PF20434">
    <property type="entry name" value="BD-FAE"/>
    <property type="match status" value="1"/>
</dbReference>
<dbReference type="Gene3D" id="3.40.50.1820">
    <property type="entry name" value="alpha/beta hydrolase"/>
    <property type="match status" value="1"/>
</dbReference>
<dbReference type="InterPro" id="IPR029058">
    <property type="entry name" value="AB_hydrolase_fold"/>
</dbReference>
<dbReference type="RefSeq" id="WP_191797512.1">
    <property type="nucleotide sequence ID" value="NZ_JACSQL010000001.1"/>
</dbReference>
<proteinExistence type="predicted"/>
<organism evidence="3 4">
    <name type="scientific">Paenibacillus gallinarum</name>
    <dbReference type="NCBI Taxonomy" id="2762232"/>
    <lineage>
        <taxon>Bacteria</taxon>
        <taxon>Bacillati</taxon>
        <taxon>Bacillota</taxon>
        <taxon>Bacilli</taxon>
        <taxon>Bacillales</taxon>
        <taxon>Paenibacillaceae</taxon>
        <taxon>Paenibacillus</taxon>
    </lineage>
</organism>
<evidence type="ECO:0000313" key="4">
    <source>
        <dbReference type="Proteomes" id="UP000608071"/>
    </source>
</evidence>
<name>A0ABR8STI7_9BACL</name>
<keyword evidence="1 3" id="KW-0378">Hydrolase</keyword>
<sequence>MKHFTFDIPVEKRVYKKAHRDLHLYISKPESEGENRPALLFFNGGSFKKNPITPDQFQHQAKHFSSKGIVSICVDYRNGSDDNFTPVQAICDVKSSIRWVKDHHLELGIDPNRIIVCGASAGGYITVSAFMFPEIDDEMNNTTDYNVSELIIFAAGMDAVDITTRLFPDLVPMSQTFSPKHHIKRCLPRTLWMCGTGDVLYEENKEFIQQMKEAGNDIRFLTYDSMEHGFFNYGRHENLYFEKTTKDMENYLKEMHYIIED</sequence>
<dbReference type="InterPro" id="IPR049492">
    <property type="entry name" value="BD-FAE-like_dom"/>
</dbReference>
<comment type="caution">
    <text evidence="3">The sequence shown here is derived from an EMBL/GenBank/DDBJ whole genome shotgun (WGS) entry which is preliminary data.</text>
</comment>
<evidence type="ECO:0000313" key="3">
    <source>
        <dbReference type="EMBL" id="MBD7966720.1"/>
    </source>
</evidence>
<dbReference type="GO" id="GO:0016787">
    <property type="term" value="F:hydrolase activity"/>
    <property type="evidence" value="ECO:0007669"/>
    <property type="project" value="UniProtKB-KW"/>
</dbReference>
<feature type="domain" description="BD-FAE-like" evidence="2">
    <location>
        <begin position="26"/>
        <end position="178"/>
    </location>
</feature>
<evidence type="ECO:0000256" key="1">
    <source>
        <dbReference type="ARBA" id="ARBA00022801"/>
    </source>
</evidence>